<proteinExistence type="predicted"/>
<keyword evidence="2" id="KW-1185">Reference proteome</keyword>
<evidence type="ECO:0000313" key="1">
    <source>
        <dbReference type="EMBL" id="KIK55310.1"/>
    </source>
</evidence>
<evidence type="ECO:0008006" key="3">
    <source>
        <dbReference type="Google" id="ProtNLM"/>
    </source>
</evidence>
<organism evidence="1 2">
    <name type="scientific">Collybiopsis luxurians FD-317 M1</name>
    <dbReference type="NCBI Taxonomy" id="944289"/>
    <lineage>
        <taxon>Eukaryota</taxon>
        <taxon>Fungi</taxon>
        <taxon>Dikarya</taxon>
        <taxon>Basidiomycota</taxon>
        <taxon>Agaricomycotina</taxon>
        <taxon>Agaricomycetes</taxon>
        <taxon>Agaricomycetidae</taxon>
        <taxon>Agaricales</taxon>
        <taxon>Marasmiineae</taxon>
        <taxon>Omphalotaceae</taxon>
        <taxon>Collybiopsis</taxon>
        <taxon>Collybiopsis luxurians</taxon>
    </lineage>
</organism>
<dbReference type="AlphaFoldDB" id="A0A0D0AXF9"/>
<gene>
    <name evidence="1" type="ORF">GYMLUDRAFT_47876</name>
</gene>
<dbReference type="Proteomes" id="UP000053593">
    <property type="component" value="Unassembled WGS sequence"/>
</dbReference>
<reference evidence="1 2" key="1">
    <citation type="submission" date="2014-04" db="EMBL/GenBank/DDBJ databases">
        <title>Evolutionary Origins and Diversification of the Mycorrhizal Mutualists.</title>
        <authorList>
            <consortium name="DOE Joint Genome Institute"/>
            <consortium name="Mycorrhizal Genomics Consortium"/>
            <person name="Kohler A."/>
            <person name="Kuo A."/>
            <person name="Nagy L.G."/>
            <person name="Floudas D."/>
            <person name="Copeland A."/>
            <person name="Barry K.W."/>
            <person name="Cichocki N."/>
            <person name="Veneault-Fourrey C."/>
            <person name="LaButti K."/>
            <person name="Lindquist E.A."/>
            <person name="Lipzen A."/>
            <person name="Lundell T."/>
            <person name="Morin E."/>
            <person name="Murat C."/>
            <person name="Riley R."/>
            <person name="Ohm R."/>
            <person name="Sun H."/>
            <person name="Tunlid A."/>
            <person name="Henrissat B."/>
            <person name="Grigoriev I.V."/>
            <person name="Hibbett D.S."/>
            <person name="Martin F."/>
        </authorList>
    </citation>
    <scope>NUCLEOTIDE SEQUENCE [LARGE SCALE GENOMIC DNA]</scope>
    <source>
        <strain evidence="1 2">FD-317 M1</strain>
    </source>
</reference>
<protein>
    <recommendedName>
        <fullName evidence="3">F-box domain-containing protein</fullName>
    </recommendedName>
</protein>
<dbReference type="HOGENOM" id="CLU_028894_3_0_1"/>
<dbReference type="EMBL" id="KN834807">
    <property type="protein sequence ID" value="KIK55310.1"/>
    <property type="molecule type" value="Genomic_DNA"/>
</dbReference>
<accession>A0A0D0AXF9</accession>
<dbReference type="OrthoDB" id="2997904at2759"/>
<sequence>MQSIQADIFLPSPGLVMTVCLPFEIWWKILEYLPSDACVIRLRTVNRVFLEIARILLYRKLSINKYEGNRTKHLLQGINSLSLGHHVHSLHLQPWTVASTSHRRRLVRRVLSAFDNVYSFFDSHYAVRRVQALVEKRMHKQIQLVTDTVTKLEFVRECTIDWDIEKPHDAQLFTAFLNLLSISPFSQTITILTLKVPTDQLICLSPAHLPALEKLDIYLVTSTLSEKYIDGCLEHVIGFLNKHLQTLCSLSISSSDLSCNLNLSKFFHLLSVAYFPRLRSFALNIPYDGSHLPNATKGAKKLQSFILKHSQNLHHLKLSTSIRSIFIQSRSYNLLWIQRTLTSPHLAHAFNSLKSLELSFRCMESNVGPLLKFISSVAHQLESLSLIPGSLTPEDLGMVVDILAPAPASPSAASTSSLLHLNVGLLCLSPSTFDLLSSRLASLKSLAITFYDIKSSPHPEEDGRRFSLENLMYDSVSCLQKVSIWLFLLLPHL</sequence>
<evidence type="ECO:0000313" key="2">
    <source>
        <dbReference type="Proteomes" id="UP000053593"/>
    </source>
</evidence>
<name>A0A0D0AXF9_9AGAR</name>